<sequence>MRCPQPADCPSDDGDRSDIGSCLDSDNNSTELDTDFEEDDEADFPLLLDEDEDSPLEYYHNEEDEGYRFYFPYR</sequence>
<dbReference type="GeneID" id="36574775"/>
<dbReference type="EMBL" id="KZ679011">
    <property type="protein sequence ID" value="PSS18746.1"/>
    <property type="molecule type" value="Genomic_DNA"/>
</dbReference>
<reference evidence="2 3" key="1">
    <citation type="journal article" date="2018" name="New Phytol.">
        <title>Comparative genomics and transcriptomics depict ericoid mycorrhizal fungi as versatile saprotrophs and plant mutualists.</title>
        <authorList>
            <person name="Martino E."/>
            <person name="Morin E."/>
            <person name="Grelet G.A."/>
            <person name="Kuo A."/>
            <person name="Kohler A."/>
            <person name="Daghino S."/>
            <person name="Barry K.W."/>
            <person name="Cichocki N."/>
            <person name="Clum A."/>
            <person name="Dockter R.B."/>
            <person name="Hainaut M."/>
            <person name="Kuo R.C."/>
            <person name="LaButti K."/>
            <person name="Lindahl B.D."/>
            <person name="Lindquist E.A."/>
            <person name="Lipzen A."/>
            <person name="Khouja H.R."/>
            <person name="Magnuson J."/>
            <person name="Murat C."/>
            <person name="Ohm R.A."/>
            <person name="Singer S.W."/>
            <person name="Spatafora J.W."/>
            <person name="Wang M."/>
            <person name="Veneault-Fourrey C."/>
            <person name="Henrissat B."/>
            <person name="Grigoriev I.V."/>
            <person name="Martin F.M."/>
            <person name="Perotto S."/>
        </authorList>
    </citation>
    <scope>NUCLEOTIDE SEQUENCE [LARGE SCALE GENOMIC DNA]</scope>
    <source>
        <strain evidence="2 3">ATCC 22711</strain>
    </source>
</reference>
<proteinExistence type="predicted"/>
<evidence type="ECO:0000313" key="2">
    <source>
        <dbReference type="EMBL" id="PSS18746.1"/>
    </source>
</evidence>
<keyword evidence="3" id="KW-1185">Reference proteome</keyword>
<dbReference type="AlphaFoldDB" id="A0A2T3B2G4"/>
<evidence type="ECO:0000313" key="3">
    <source>
        <dbReference type="Proteomes" id="UP000241818"/>
    </source>
</evidence>
<dbReference type="RefSeq" id="XP_024721098.1">
    <property type="nucleotide sequence ID" value="XM_024866694.1"/>
</dbReference>
<dbReference type="InParanoid" id="A0A2T3B2G4"/>
<feature type="compositionally biased region" description="Acidic residues" evidence="1">
    <location>
        <begin position="32"/>
        <end position="41"/>
    </location>
</feature>
<dbReference type="Proteomes" id="UP000241818">
    <property type="component" value="Unassembled WGS sequence"/>
</dbReference>
<feature type="region of interest" description="Disordered" evidence="1">
    <location>
        <begin position="1"/>
        <end position="41"/>
    </location>
</feature>
<gene>
    <name evidence="2" type="ORF">M430DRAFT_35172</name>
</gene>
<name>A0A2T3B2G4_AMORE</name>
<protein>
    <submittedName>
        <fullName evidence="2">Uncharacterized protein</fullName>
    </submittedName>
</protein>
<evidence type="ECO:0000256" key="1">
    <source>
        <dbReference type="SAM" id="MobiDB-lite"/>
    </source>
</evidence>
<accession>A0A2T3B2G4</accession>
<organism evidence="2 3">
    <name type="scientific">Amorphotheca resinae ATCC 22711</name>
    <dbReference type="NCBI Taxonomy" id="857342"/>
    <lineage>
        <taxon>Eukaryota</taxon>
        <taxon>Fungi</taxon>
        <taxon>Dikarya</taxon>
        <taxon>Ascomycota</taxon>
        <taxon>Pezizomycotina</taxon>
        <taxon>Leotiomycetes</taxon>
        <taxon>Helotiales</taxon>
        <taxon>Amorphothecaceae</taxon>
        <taxon>Amorphotheca</taxon>
    </lineage>
</organism>